<dbReference type="InterPro" id="IPR011701">
    <property type="entry name" value="MFS"/>
</dbReference>
<gene>
    <name evidence="10" type="ORF">TARUN_2351</name>
</gene>
<dbReference type="SUPFAM" id="SSF103473">
    <property type="entry name" value="MFS general substrate transporter"/>
    <property type="match status" value="2"/>
</dbReference>
<keyword evidence="4 8" id="KW-0812">Transmembrane</keyword>
<proteinExistence type="inferred from homology"/>
<feature type="transmembrane region" description="Helical" evidence="8">
    <location>
        <begin position="424"/>
        <end position="447"/>
    </location>
</feature>
<feature type="transmembrane region" description="Helical" evidence="8">
    <location>
        <begin position="318"/>
        <end position="337"/>
    </location>
</feature>
<accession>A0A395NUQ9</accession>
<feature type="transmembrane region" description="Helical" evidence="8">
    <location>
        <begin position="387"/>
        <end position="404"/>
    </location>
</feature>
<comment type="caution">
    <text evidence="10">The sequence shown here is derived from an EMBL/GenBank/DDBJ whole genome shotgun (WGS) entry which is preliminary data.</text>
</comment>
<keyword evidence="3" id="KW-0813">Transport</keyword>
<comment type="subcellular location">
    <subcellularLocation>
        <location evidence="1">Membrane</location>
        <topology evidence="1">Multi-pass membrane protein</topology>
    </subcellularLocation>
</comment>
<dbReference type="FunFam" id="1.20.1250.20:FF:000284">
    <property type="entry name" value="Siderophore iron transporter mirB"/>
    <property type="match status" value="1"/>
</dbReference>
<comment type="similarity">
    <text evidence="2">Belongs to the major facilitator superfamily.</text>
</comment>
<dbReference type="Pfam" id="PF07690">
    <property type="entry name" value="MFS_1"/>
    <property type="match status" value="1"/>
</dbReference>
<feature type="transmembrane region" description="Helical" evidence="8">
    <location>
        <begin position="233"/>
        <end position="251"/>
    </location>
</feature>
<name>A0A395NUQ9_TRIAR</name>
<evidence type="ECO:0000313" key="10">
    <source>
        <dbReference type="EMBL" id="RFU79862.1"/>
    </source>
</evidence>
<evidence type="ECO:0000256" key="7">
    <source>
        <dbReference type="SAM" id="MobiDB-lite"/>
    </source>
</evidence>
<feature type="transmembrane region" description="Helical" evidence="8">
    <location>
        <begin position="593"/>
        <end position="612"/>
    </location>
</feature>
<dbReference type="PANTHER" id="PTHR23501">
    <property type="entry name" value="MAJOR FACILITATOR SUPERFAMILY"/>
    <property type="match status" value="1"/>
</dbReference>
<dbReference type="EMBL" id="PXOA01000136">
    <property type="protein sequence ID" value="RFU79862.1"/>
    <property type="molecule type" value="Genomic_DNA"/>
</dbReference>
<feature type="transmembrane region" description="Helical" evidence="8">
    <location>
        <begin position="175"/>
        <end position="192"/>
    </location>
</feature>
<feature type="transmembrane region" description="Helical" evidence="8">
    <location>
        <begin position="204"/>
        <end position="221"/>
    </location>
</feature>
<evidence type="ECO:0000256" key="5">
    <source>
        <dbReference type="ARBA" id="ARBA00022989"/>
    </source>
</evidence>
<evidence type="ECO:0000256" key="8">
    <source>
        <dbReference type="SAM" id="Phobius"/>
    </source>
</evidence>
<feature type="transmembrane region" description="Helical" evidence="8">
    <location>
        <begin position="513"/>
        <end position="543"/>
    </location>
</feature>
<dbReference type="PROSITE" id="PS50850">
    <property type="entry name" value="MFS"/>
    <property type="match status" value="1"/>
</dbReference>
<reference evidence="10 11" key="1">
    <citation type="journal article" date="2018" name="PLoS Pathog.">
        <title>Evolution of structural diversity of trichothecenes, a family of toxins produced by plant pathogenic and entomopathogenic fungi.</title>
        <authorList>
            <person name="Proctor R.H."/>
            <person name="McCormick S.P."/>
            <person name="Kim H.S."/>
            <person name="Cardoza R.E."/>
            <person name="Stanley A.M."/>
            <person name="Lindo L."/>
            <person name="Kelly A."/>
            <person name="Brown D.W."/>
            <person name="Lee T."/>
            <person name="Vaughan M.M."/>
            <person name="Alexander N.J."/>
            <person name="Busman M."/>
            <person name="Gutierrez S."/>
        </authorList>
    </citation>
    <scope>NUCLEOTIDE SEQUENCE [LARGE SCALE GENOMIC DNA]</scope>
    <source>
        <strain evidence="10 11">IBT 40837</strain>
    </source>
</reference>
<keyword evidence="11" id="KW-1185">Reference proteome</keyword>
<organism evidence="10 11">
    <name type="scientific">Trichoderma arundinaceum</name>
    <dbReference type="NCBI Taxonomy" id="490622"/>
    <lineage>
        <taxon>Eukaryota</taxon>
        <taxon>Fungi</taxon>
        <taxon>Dikarya</taxon>
        <taxon>Ascomycota</taxon>
        <taxon>Pezizomycotina</taxon>
        <taxon>Sordariomycetes</taxon>
        <taxon>Hypocreomycetidae</taxon>
        <taxon>Hypocreales</taxon>
        <taxon>Hypocreaceae</taxon>
        <taxon>Trichoderma</taxon>
    </lineage>
</organism>
<evidence type="ECO:0000256" key="4">
    <source>
        <dbReference type="ARBA" id="ARBA00022692"/>
    </source>
</evidence>
<feature type="transmembrane region" description="Helical" evidence="8">
    <location>
        <begin position="144"/>
        <end position="163"/>
    </location>
</feature>
<evidence type="ECO:0000256" key="6">
    <source>
        <dbReference type="ARBA" id="ARBA00023136"/>
    </source>
</evidence>
<keyword evidence="6 8" id="KW-0472">Membrane</keyword>
<feature type="domain" description="Major facilitator superfamily (MFS) profile" evidence="9">
    <location>
        <begin position="110"/>
        <end position="615"/>
    </location>
</feature>
<dbReference type="InterPro" id="IPR020846">
    <property type="entry name" value="MFS_dom"/>
</dbReference>
<dbReference type="OrthoDB" id="4078873at2759"/>
<feature type="transmembrane region" description="Helical" evidence="8">
    <location>
        <begin position="479"/>
        <end position="501"/>
    </location>
</feature>
<dbReference type="STRING" id="490622.A0A395NUQ9"/>
<feature type="region of interest" description="Disordered" evidence="7">
    <location>
        <begin position="49"/>
        <end position="72"/>
    </location>
</feature>
<evidence type="ECO:0000256" key="2">
    <source>
        <dbReference type="ARBA" id="ARBA00008335"/>
    </source>
</evidence>
<sequence>MSAINSGILQSPSSSAAISGVISSSNNPNHQERRLLSSEAANYKSIMAVTKEPSHDNVDGGESGKGNLDVRIGGPQDLDLDDGVDSKAQAGVQNIEAITSVWTKHALWTAFVLIWVIYFVDSMQQGATGTLTPWVTSAFQEHSLTPTVTVMSSIIGGVFKLTLAKILDIFGRPQGYLFSIIFTTLGLIMMAACKNVETYAAAQVFYWVGYNGLDYSLSVFLADTTSLRNRGLIFAYSSSPYIITTWLAGPISNSFLNGAGFRWGFGTFAIVTPIVTLPLFFLFMYYNRKAKQLGVIPPRESKGDFTDSLLHYCREFDVVGLLLLSGGLAMFLLPFNIYSYQEDGWKSSLIIGLLVGGVVSLIVFAIWERFFAPVTFIPYSLLMDRTVIGANILAASVFVSWYIWDSYFLSFLQVVNGLDVTQSSYIAQIYSVGSCLWAILVGLIIRYTGRFKPVCLFFGVPVTILGVGLMIHFRQPDVNIGYIIMCQIFIAFAGGTIVICEQTAVMAATSHQYVAVVLAVEAMASSIGGAIGLTVAAAVWQAVFPKKLAAYLPESELGNLTAIYGSLEVQLSYPMGSPARIAIQKAYGDGQKMMLIAATAVLSLAVVGTAMWRDIDVRKHKQVKGTVF</sequence>
<dbReference type="Gene3D" id="1.20.1250.20">
    <property type="entry name" value="MFS general substrate transporter like domains"/>
    <property type="match status" value="2"/>
</dbReference>
<protein>
    <submittedName>
        <fullName evidence="10">Siderophore iron transporter</fullName>
    </submittedName>
</protein>
<feature type="transmembrane region" description="Helical" evidence="8">
    <location>
        <begin position="349"/>
        <end position="367"/>
    </location>
</feature>
<dbReference type="PANTHER" id="PTHR23501:SF3">
    <property type="entry name" value="MAJOR FACILITATOR SUPERFAMILY (MFS) PROFILE DOMAIN-CONTAINING PROTEIN"/>
    <property type="match status" value="1"/>
</dbReference>
<feature type="transmembrane region" description="Helical" evidence="8">
    <location>
        <begin position="106"/>
        <end position="124"/>
    </location>
</feature>
<dbReference type="Proteomes" id="UP000266272">
    <property type="component" value="Unassembled WGS sequence"/>
</dbReference>
<keyword evidence="5 8" id="KW-1133">Transmembrane helix</keyword>
<dbReference type="AlphaFoldDB" id="A0A395NUQ9"/>
<evidence type="ECO:0000313" key="11">
    <source>
        <dbReference type="Proteomes" id="UP000266272"/>
    </source>
</evidence>
<dbReference type="GO" id="GO:0022857">
    <property type="term" value="F:transmembrane transporter activity"/>
    <property type="evidence" value="ECO:0007669"/>
    <property type="project" value="InterPro"/>
</dbReference>
<dbReference type="GO" id="GO:0005886">
    <property type="term" value="C:plasma membrane"/>
    <property type="evidence" value="ECO:0007669"/>
    <property type="project" value="TreeGrafter"/>
</dbReference>
<dbReference type="InterPro" id="IPR036259">
    <property type="entry name" value="MFS_trans_sf"/>
</dbReference>
<evidence type="ECO:0000256" key="3">
    <source>
        <dbReference type="ARBA" id="ARBA00022448"/>
    </source>
</evidence>
<feature type="transmembrane region" description="Helical" evidence="8">
    <location>
        <begin position="263"/>
        <end position="286"/>
    </location>
</feature>
<evidence type="ECO:0000259" key="9">
    <source>
        <dbReference type="PROSITE" id="PS50850"/>
    </source>
</evidence>
<evidence type="ECO:0000256" key="1">
    <source>
        <dbReference type="ARBA" id="ARBA00004141"/>
    </source>
</evidence>
<feature type="transmembrane region" description="Helical" evidence="8">
    <location>
        <begin position="454"/>
        <end position="473"/>
    </location>
</feature>